<dbReference type="RefSeq" id="WP_015258065.1">
    <property type="nucleotide sequence ID" value="NC_019902.2"/>
</dbReference>
<keyword evidence="2" id="KW-1185">Reference proteome</keyword>
<proteinExistence type="predicted"/>
<dbReference type="Proteomes" id="UP000010809">
    <property type="component" value="Chromosome"/>
</dbReference>
<name>L0DV79_THIND</name>
<organism evidence="1 2">
    <name type="scientific">Thioalkalivibrio nitratireducens (strain DSM 14787 / UNIQEM 213 / ALEN2)</name>
    <dbReference type="NCBI Taxonomy" id="1255043"/>
    <lineage>
        <taxon>Bacteria</taxon>
        <taxon>Pseudomonadati</taxon>
        <taxon>Pseudomonadota</taxon>
        <taxon>Gammaproteobacteria</taxon>
        <taxon>Chromatiales</taxon>
        <taxon>Ectothiorhodospiraceae</taxon>
        <taxon>Thioalkalivibrio</taxon>
    </lineage>
</organism>
<dbReference type="AlphaFoldDB" id="L0DV79"/>
<reference evidence="1" key="1">
    <citation type="submission" date="2015-12" db="EMBL/GenBank/DDBJ databases">
        <authorList>
            <person name="Tikhonova T.V."/>
            <person name="Pavlov A.R."/>
            <person name="Beletsky A.V."/>
            <person name="Mardanov A.V."/>
            <person name="Sorokin D.Y."/>
            <person name="Ravin N.V."/>
            <person name="Popov V.O."/>
        </authorList>
    </citation>
    <scope>NUCLEOTIDE SEQUENCE</scope>
    <source>
        <strain evidence="1">DSM 14787</strain>
    </source>
</reference>
<evidence type="ECO:0000313" key="1">
    <source>
        <dbReference type="EMBL" id="AGA32928.1"/>
    </source>
</evidence>
<dbReference type="KEGG" id="tni:TVNIR_1255"/>
<dbReference type="HOGENOM" id="CLU_171899_0_0_6"/>
<sequence>MSSHPMTENFRNDALTKRPYLRLEWRLAALAHPVRREVQPEDGRIRQWIYVEDLGKYLRVVTLADGITPHNAFPDRRFEP</sequence>
<gene>
    <name evidence="1" type="ordered locus">TVNIR_1255</name>
</gene>
<protein>
    <submittedName>
        <fullName evidence="1">Integron gene cassette protein</fullName>
    </submittedName>
</protein>
<dbReference type="PATRIC" id="fig|1255043.3.peg.1268"/>
<dbReference type="STRING" id="1255043.TVNIR_1255"/>
<evidence type="ECO:0000313" key="2">
    <source>
        <dbReference type="Proteomes" id="UP000010809"/>
    </source>
</evidence>
<accession>L0DV79</accession>
<dbReference type="eggNOG" id="ENOG5032YHH">
    <property type="taxonomic scope" value="Bacteria"/>
</dbReference>
<dbReference type="EMBL" id="CP003989">
    <property type="protein sequence ID" value="AGA32928.1"/>
    <property type="molecule type" value="Genomic_DNA"/>
</dbReference>